<evidence type="ECO:0000259" key="2">
    <source>
        <dbReference type="Pfam" id="PF00703"/>
    </source>
</evidence>
<comment type="similarity">
    <text evidence="1">Belongs to the glycosyl hydrolase 2 family.</text>
</comment>
<sequence length="72" mass="8312">MEKGKSAHFREIAWQLSDPKGNILLSAVTENGFNFTLNEIILWNAENPQLYTLLFRYGTEVICQKIGLRKLK</sequence>
<dbReference type="Proteomes" id="UP000278733">
    <property type="component" value="Chromosome"/>
</dbReference>
<dbReference type="Gene3D" id="2.60.40.10">
    <property type="entry name" value="Immunoglobulins"/>
    <property type="match status" value="1"/>
</dbReference>
<proteinExistence type="inferred from homology"/>
<name>A0A448MRB5_9PAST</name>
<dbReference type="Pfam" id="PF00703">
    <property type="entry name" value="Glyco_hydro_2"/>
    <property type="match status" value="1"/>
</dbReference>
<dbReference type="SUPFAM" id="SSF49303">
    <property type="entry name" value="beta-Galactosidase/glucuronidase domain"/>
    <property type="match status" value="1"/>
</dbReference>
<dbReference type="AlphaFoldDB" id="A0A448MRB5"/>
<dbReference type="InterPro" id="IPR036156">
    <property type="entry name" value="Beta-gal/glucu_dom_sf"/>
</dbReference>
<protein>
    <recommendedName>
        <fullName evidence="2">Glycoside hydrolase family 2 immunoglobulin-like beta-sandwich domain-containing protein</fullName>
    </recommendedName>
</protein>
<evidence type="ECO:0000313" key="3">
    <source>
        <dbReference type="EMBL" id="VEH67692.1"/>
    </source>
</evidence>
<evidence type="ECO:0000256" key="1">
    <source>
        <dbReference type="ARBA" id="ARBA00007401"/>
    </source>
</evidence>
<organism evidence="3 4">
    <name type="scientific">Rodentibacter pneumotropicus</name>
    <dbReference type="NCBI Taxonomy" id="758"/>
    <lineage>
        <taxon>Bacteria</taxon>
        <taxon>Pseudomonadati</taxon>
        <taxon>Pseudomonadota</taxon>
        <taxon>Gammaproteobacteria</taxon>
        <taxon>Pasteurellales</taxon>
        <taxon>Pasteurellaceae</taxon>
        <taxon>Rodentibacter</taxon>
    </lineage>
</organism>
<accession>A0A448MRB5</accession>
<dbReference type="EMBL" id="LR134405">
    <property type="protein sequence ID" value="VEH67692.1"/>
    <property type="molecule type" value="Genomic_DNA"/>
</dbReference>
<dbReference type="GO" id="GO:0005975">
    <property type="term" value="P:carbohydrate metabolic process"/>
    <property type="evidence" value="ECO:0007669"/>
    <property type="project" value="InterPro"/>
</dbReference>
<feature type="domain" description="Glycoside hydrolase family 2 immunoglobulin-like beta-sandwich" evidence="2">
    <location>
        <begin position="27"/>
        <end position="69"/>
    </location>
</feature>
<dbReference type="KEGG" id="rpne:NCTC8284_02889"/>
<evidence type="ECO:0000313" key="4">
    <source>
        <dbReference type="Proteomes" id="UP000278733"/>
    </source>
</evidence>
<dbReference type="GO" id="GO:0004553">
    <property type="term" value="F:hydrolase activity, hydrolyzing O-glycosyl compounds"/>
    <property type="evidence" value="ECO:0007669"/>
    <property type="project" value="InterPro"/>
</dbReference>
<dbReference type="InterPro" id="IPR006102">
    <property type="entry name" value="Ig-like_GH2"/>
</dbReference>
<reference evidence="3 4" key="1">
    <citation type="submission" date="2018-12" db="EMBL/GenBank/DDBJ databases">
        <authorList>
            <consortium name="Pathogen Informatics"/>
        </authorList>
    </citation>
    <scope>NUCLEOTIDE SEQUENCE [LARGE SCALE GENOMIC DNA]</scope>
    <source>
        <strain evidence="3 4">NCTC8284</strain>
    </source>
</reference>
<dbReference type="InterPro" id="IPR013783">
    <property type="entry name" value="Ig-like_fold"/>
</dbReference>
<gene>
    <name evidence="3" type="ORF">NCTC8284_02889</name>
</gene>